<dbReference type="KEGG" id="cyn:Cyan7425_0271"/>
<proteinExistence type="inferred from homology"/>
<dbReference type="GO" id="GO:0016779">
    <property type="term" value="F:nucleotidyltransferase activity"/>
    <property type="evidence" value="ECO:0007669"/>
    <property type="project" value="UniProtKB-KW"/>
</dbReference>
<dbReference type="Gene3D" id="1.10.3090.10">
    <property type="entry name" value="cca-adding enzyme, domain 2"/>
    <property type="match status" value="1"/>
</dbReference>
<dbReference type="Pfam" id="PF13735">
    <property type="entry name" value="tRNA_NucTran2_2"/>
    <property type="match status" value="1"/>
</dbReference>
<dbReference type="PANTHER" id="PTHR47545:SF2">
    <property type="entry name" value="CC-ADDING TRNA NUCLEOTIDYLTRANSFERASE"/>
    <property type="match status" value="1"/>
</dbReference>
<evidence type="ECO:0000259" key="13">
    <source>
        <dbReference type="Pfam" id="PF12627"/>
    </source>
</evidence>
<dbReference type="InterPro" id="IPR043519">
    <property type="entry name" value="NT_sf"/>
</dbReference>
<evidence type="ECO:0000256" key="8">
    <source>
        <dbReference type="ARBA" id="ARBA00022741"/>
    </source>
</evidence>
<dbReference type="AlphaFoldDB" id="B8HS06"/>
<dbReference type="CDD" id="cd05398">
    <property type="entry name" value="NT_ClassII-CCAase"/>
    <property type="match status" value="1"/>
</dbReference>
<evidence type="ECO:0000256" key="3">
    <source>
        <dbReference type="ARBA" id="ARBA00022555"/>
    </source>
</evidence>
<reference evidence="15" key="1">
    <citation type="submission" date="2009-01" db="EMBL/GenBank/DDBJ databases">
        <title>Complete sequence of chromosome Cyanothece sp. PCC 7425.</title>
        <authorList>
            <consortium name="US DOE Joint Genome Institute"/>
            <person name="Lucas S."/>
            <person name="Copeland A."/>
            <person name="Lapidus A."/>
            <person name="Glavina del Rio T."/>
            <person name="Dalin E."/>
            <person name="Tice H."/>
            <person name="Bruce D."/>
            <person name="Goodwin L."/>
            <person name="Pitluck S."/>
            <person name="Sims D."/>
            <person name="Meineke L."/>
            <person name="Brettin T."/>
            <person name="Detter J.C."/>
            <person name="Han C."/>
            <person name="Larimer F."/>
            <person name="Land M."/>
            <person name="Hauser L."/>
            <person name="Kyrpides N."/>
            <person name="Ovchinnikova G."/>
            <person name="Liberton M."/>
            <person name="Stoeckel J."/>
            <person name="Banerjee A."/>
            <person name="Singh A."/>
            <person name="Page L."/>
            <person name="Sato H."/>
            <person name="Zhao L."/>
            <person name="Sherman L."/>
            <person name="Pakrasi H."/>
            <person name="Richardson P."/>
        </authorList>
    </citation>
    <scope>NUCLEOTIDE SEQUENCE</scope>
    <source>
        <strain evidence="15">PCC 7425</strain>
    </source>
</reference>
<evidence type="ECO:0000256" key="2">
    <source>
        <dbReference type="ARBA" id="ARBA00007265"/>
    </source>
</evidence>
<dbReference type="SUPFAM" id="SSF81301">
    <property type="entry name" value="Nucleotidyltransferase"/>
    <property type="match status" value="1"/>
</dbReference>
<dbReference type="InterPro" id="IPR032828">
    <property type="entry name" value="PolyA_RNA-bd"/>
</dbReference>
<dbReference type="Pfam" id="PF01743">
    <property type="entry name" value="PolyA_pol"/>
    <property type="match status" value="1"/>
</dbReference>
<keyword evidence="6 15" id="KW-0548">Nucleotidyltransferase</keyword>
<keyword evidence="9" id="KW-0460">Magnesium</keyword>
<dbReference type="SUPFAM" id="SSF81891">
    <property type="entry name" value="Poly A polymerase C-terminal region-like"/>
    <property type="match status" value="1"/>
</dbReference>
<dbReference type="InterPro" id="IPR002646">
    <property type="entry name" value="PolA_pol_head_dom"/>
</dbReference>
<feature type="domain" description="tRNA nucleotidyltransferase/poly(A) polymerase RNA and SrmB- binding" evidence="13">
    <location>
        <begin position="158"/>
        <end position="218"/>
    </location>
</feature>
<dbReference type="InterPro" id="IPR050124">
    <property type="entry name" value="tRNA_CCA-adding_enzyme"/>
</dbReference>
<dbReference type="GO" id="GO:0000049">
    <property type="term" value="F:tRNA binding"/>
    <property type="evidence" value="ECO:0007669"/>
    <property type="project" value="UniProtKB-KW"/>
</dbReference>
<dbReference type="GO" id="GO:0008033">
    <property type="term" value="P:tRNA processing"/>
    <property type="evidence" value="ECO:0007669"/>
    <property type="project" value="UniProtKB-KW"/>
</dbReference>
<evidence type="ECO:0000313" key="15">
    <source>
        <dbReference type="EMBL" id="ACL42665.1"/>
    </source>
</evidence>
<dbReference type="eggNOG" id="COG0617">
    <property type="taxonomic scope" value="Bacteria"/>
</dbReference>
<evidence type="ECO:0000259" key="12">
    <source>
        <dbReference type="Pfam" id="PF01743"/>
    </source>
</evidence>
<evidence type="ECO:0000256" key="7">
    <source>
        <dbReference type="ARBA" id="ARBA00022723"/>
    </source>
</evidence>
<feature type="domain" description="Poly A polymerase head" evidence="12">
    <location>
        <begin position="21"/>
        <end position="133"/>
    </location>
</feature>
<dbReference type="InterPro" id="IPR032810">
    <property type="entry name" value="CCA-adding_enz_C"/>
</dbReference>
<name>B8HS06_CYAP4</name>
<evidence type="ECO:0000256" key="5">
    <source>
        <dbReference type="ARBA" id="ARBA00022694"/>
    </source>
</evidence>
<dbReference type="PANTHER" id="PTHR47545">
    <property type="entry name" value="MULTIFUNCTIONAL CCA PROTEIN"/>
    <property type="match status" value="1"/>
</dbReference>
<evidence type="ECO:0000256" key="10">
    <source>
        <dbReference type="ARBA" id="ARBA00022884"/>
    </source>
</evidence>
<dbReference type="GO" id="GO:0046872">
    <property type="term" value="F:metal ion binding"/>
    <property type="evidence" value="ECO:0007669"/>
    <property type="project" value="UniProtKB-KW"/>
</dbReference>
<dbReference type="Gene3D" id="3.30.460.10">
    <property type="entry name" value="Beta Polymerase, domain 2"/>
    <property type="match status" value="1"/>
</dbReference>
<keyword evidence="10 11" id="KW-0694">RNA-binding</keyword>
<evidence type="ECO:0000256" key="4">
    <source>
        <dbReference type="ARBA" id="ARBA00022679"/>
    </source>
</evidence>
<accession>B8HS06</accession>
<evidence type="ECO:0000256" key="1">
    <source>
        <dbReference type="ARBA" id="ARBA00001946"/>
    </source>
</evidence>
<evidence type="ECO:0000256" key="11">
    <source>
        <dbReference type="RuleBase" id="RU003953"/>
    </source>
</evidence>
<dbReference type="Pfam" id="PF12627">
    <property type="entry name" value="PolyA_pol_RNAbd"/>
    <property type="match status" value="1"/>
</dbReference>
<keyword evidence="4 11" id="KW-0808">Transferase</keyword>
<dbReference type="EMBL" id="CP001344">
    <property type="protein sequence ID" value="ACL42665.1"/>
    <property type="molecule type" value="Genomic_DNA"/>
</dbReference>
<gene>
    <name evidence="15" type="ordered locus">Cyan7425_0271</name>
</gene>
<dbReference type="STRING" id="395961.Cyan7425_0271"/>
<evidence type="ECO:0000256" key="6">
    <source>
        <dbReference type="ARBA" id="ARBA00022695"/>
    </source>
</evidence>
<comment type="similarity">
    <text evidence="2 11">Belongs to the tRNA nucleotidyltransferase/poly(A) polymerase family.</text>
</comment>
<dbReference type="GO" id="GO:0000166">
    <property type="term" value="F:nucleotide binding"/>
    <property type="evidence" value="ECO:0007669"/>
    <property type="project" value="UniProtKB-KW"/>
</dbReference>
<keyword evidence="5" id="KW-0819">tRNA processing</keyword>
<comment type="cofactor">
    <cofactor evidence="1">
        <name>Mg(2+)</name>
        <dbReference type="ChEBI" id="CHEBI:18420"/>
    </cofactor>
</comment>
<dbReference type="HOGENOM" id="CLU_015961_6_0_3"/>
<evidence type="ECO:0000256" key="9">
    <source>
        <dbReference type="ARBA" id="ARBA00022842"/>
    </source>
</evidence>
<feature type="domain" description="CCA-adding enzyme C-terminal" evidence="14">
    <location>
        <begin position="267"/>
        <end position="411"/>
    </location>
</feature>
<keyword evidence="8" id="KW-0547">Nucleotide-binding</keyword>
<sequence length="424" mass="46726">MPDPLSPQTWPFSLDYLPQSAYLVGGGVRDALRKRPSSYLDLDFVLPAHPVEVASKIARHYKAGFVLLDAERQIARIVFEQATADFALQVGDSLEEDLHRRDFTVNAIAYNPHTGAILDPLQGCMDLHQGILRMIAPENLAADPLRLLRAYRQAAQLDFELDPDTQVEIRRLSPHLKEVAAERVRGELSYLLSTPRGTPFLKAAWMDGLFQDWLPATTATDLAYLARMDEAVSGLTKTWPALAVQLHRPLSDRCRGNEALRRTLLATAKLIWLVGTSTPSPLPDLQRLKYSRSEIQLVTTLRKTLPQVSSTAKVEQLSRRDLYFLFQTIGSAFPALIGLSLSVGTAEHALAPLITAWLDPNDPIAHPPVLISGKDLVAHLHLSPGPQLGQLLQALEMAQAEGKITTTSEALSLAQILLQTSCTP</sequence>
<dbReference type="OrthoDB" id="9805698at2"/>
<organism evidence="15">
    <name type="scientific">Cyanothece sp. (strain PCC 7425 / ATCC 29141)</name>
    <dbReference type="NCBI Taxonomy" id="395961"/>
    <lineage>
        <taxon>Bacteria</taxon>
        <taxon>Bacillati</taxon>
        <taxon>Cyanobacteriota</taxon>
        <taxon>Cyanophyceae</taxon>
        <taxon>Gomontiellales</taxon>
        <taxon>Cyanothecaceae</taxon>
        <taxon>Cyanothece</taxon>
    </lineage>
</organism>
<keyword evidence="3" id="KW-0820">tRNA-binding</keyword>
<protein>
    <submittedName>
        <fullName evidence="15">Polynucleotide adenylyltransferase region</fullName>
    </submittedName>
</protein>
<keyword evidence="7" id="KW-0479">Metal-binding</keyword>
<evidence type="ECO:0000259" key="14">
    <source>
        <dbReference type="Pfam" id="PF13735"/>
    </source>
</evidence>